<evidence type="ECO:0000256" key="4">
    <source>
        <dbReference type="ARBA" id="ARBA00023125"/>
    </source>
</evidence>
<keyword evidence="4 8" id="KW-0238">DNA-binding</keyword>
<evidence type="ECO:0000256" key="1">
    <source>
        <dbReference type="ARBA" id="ARBA00021390"/>
    </source>
</evidence>
<evidence type="ECO:0000256" key="2">
    <source>
        <dbReference type="ARBA" id="ARBA00022491"/>
    </source>
</evidence>
<evidence type="ECO:0000313" key="8">
    <source>
        <dbReference type="EMBL" id="XBS54127.1"/>
    </source>
</evidence>
<keyword evidence="3" id="KW-0805">Transcription regulation</keyword>
<dbReference type="PROSITE" id="PS51000">
    <property type="entry name" value="HTH_DEOR_2"/>
    <property type="match status" value="1"/>
</dbReference>
<dbReference type="InterPro" id="IPR050313">
    <property type="entry name" value="Carb_Metab_HTH_regulators"/>
</dbReference>
<comment type="function">
    <text evidence="6">Repressor of the lactose catabolism operon. Galactose-6-phosphate is the inducer.</text>
</comment>
<name>A0AAU7PP42_9FIRM</name>
<protein>
    <recommendedName>
        <fullName evidence="1">Lactose phosphotransferase system repressor</fullName>
    </recommendedName>
</protein>
<dbReference type="InterPro" id="IPR014036">
    <property type="entry name" value="DeoR-like_C"/>
</dbReference>
<dbReference type="SUPFAM" id="SSF46785">
    <property type="entry name" value="Winged helix' DNA-binding domain"/>
    <property type="match status" value="1"/>
</dbReference>
<dbReference type="PANTHER" id="PTHR30363">
    <property type="entry name" value="HTH-TYPE TRANSCRIPTIONAL REGULATOR SRLR-RELATED"/>
    <property type="match status" value="1"/>
</dbReference>
<dbReference type="SMART" id="SM00420">
    <property type="entry name" value="HTH_DEOR"/>
    <property type="match status" value="1"/>
</dbReference>
<accession>A0AAU7PP42</accession>
<dbReference type="InterPro" id="IPR036390">
    <property type="entry name" value="WH_DNA-bd_sf"/>
</dbReference>
<dbReference type="InterPro" id="IPR036388">
    <property type="entry name" value="WH-like_DNA-bd_sf"/>
</dbReference>
<dbReference type="RefSeq" id="WP_349946566.1">
    <property type="nucleotide sequence ID" value="NZ_CP157940.1"/>
</dbReference>
<evidence type="ECO:0000256" key="5">
    <source>
        <dbReference type="ARBA" id="ARBA00023163"/>
    </source>
</evidence>
<dbReference type="Pfam" id="PF00455">
    <property type="entry name" value="DeoRC"/>
    <property type="match status" value="1"/>
</dbReference>
<dbReference type="Gene3D" id="3.40.50.1360">
    <property type="match status" value="1"/>
</dbReference>
<reference evidence="8" key="1">
    <citation type="submission" date="2024-06" db="EMBL/GenBank/DDBJ databases">
        <title>Lacrimispora cavernae sp. nov., a novel anaerobe isolated from bat guano pile inside a cave.</title>
        <authorList>
            <person name="Miller S.L."/>
            <person name="Lu N."/>
            <person name="King J."/>
            <person name="Sankaranarayanan K."/>
            <person name="Lawson P.A."/>
        </authorList>
    </citation>
    <scope>NUCLEOTIDE SEQUENCE</scope>
    <source>
        <strain evidence="8">BS-2</strain>
    </source>
</reference>
<proteinExistence type="predicted"/>
<sequence length="256" mass="28648">MFKIERQAYIENELKKNKSVLISDLCQALDCSMETIRRDLKELEAAGKAQRIYGGAFLPEENDLGVPAKLRETFFPMEKRQMAEHALSFISKGDVIMLDASTTCLKLSQAILEAGLPITIITNSLRICYIFNEQPNAAPRIICLGGELHAKTNSFIGYKTTNEINEYIADKSFISCPAIDMTFGLTDNNLASAMVRKGMIDHSRKRFLIADHTKFSSNASVLIAGLSVVDTIITDKPLPPRWEAECINKKIHLEYL</sequence>
<dbReference type="GO" id="GO:0003700">
    <property type="term" value="F:DNA-binding transcription factor activity"/>
    <property type="evidence" value="ECO:0007669"/>
    <property type="project" value="InterPro"/>
</dbReference>
<dbReference type="SMART" id="SM01134">
    <property type="entry name" value="DeoRC"/>
    <property type="match status" value="1"/>
</dbReference>
<dbReference type="Pfam" id="PF08220">
    <property type="entry name" value="HTH_DeoR"/>
    <property type="match status" value="1"/>
</dbReference>
<dbReference type="Gene3D" id="1.10.10.10">
    <property type="entry name" value="Winged helix-like DNA-binding domain superfamily/Winged helix DNA-binding domain"/>
    <property type="match status" value="1"/>
</dbReference>
<dbReference type="PROSITE" id="PS00894">
    <property type="entry name" value="HTH_DEOR_1"/>
    <property type="match status" value="1"/>
</dbReference>
<evidence type="ECO:0000259" key="7">
    <source>
        <dbReference type="PROSITE" id="PS51000"/>
    </source>
</evidence>
<dbReference type="PANTHER" id="PTHR30363:SF4">
    <property type="entry name" value="GLYCEROL-3-PHOSPHATE REGULON REPRESSOR"/>
    <property type="match status" value="1"/>
</dbReference>
<organism evidence="8">
    <name type="scientific">Lacrimispora sp. BS-2</name>
    <dbReference type="NCBI Taxonomy" id="3151850"/>
    <lineage>
        <taxon>Bacteria</taxon>
        <taxon>Bacillati</taxon>
        <taxon>Bacillota</taxon>
        <taxon>Clostridia</taxon>
        <taxon>Lachnospirales</taxon>
        <taxon>Lachnospiraceae</taxon>
        <taxon>Lacrimispora</taxon>
    </lineage>
</organism>
<evidence type="ECO:0000256" key="6">
    <source>
        <dbReference type="ARBA" id="ARBA00024937"/>
    </source>
</evidence>
<dbReference type="GO" id="GO:0003677">
    <property type="term" value="F:DNA binding"/>
    <property type="evidence" value="ECO:0007669"/>
    <property type="project" value="UniProtKB-KW"/>
</dbReference>
<dbReference type="EMBL" id="CP157940">
    <property type="protein sequence ID" value="XBS54127.1"/>
    <property type="molecule type" value="Genomic_DNA"/>
</dbReference>
<keyword evidence="2" id="KW-0678">Repressor</keyword>
<dbReference type="InterPro" id="IPR001034">
    <property type="entry name" value="DeoR_HTH"/>
</dbReference>
<dbReference type="SUPFAM" id="SSF100950">
    <property type="entry name" value="NagB/RpiA/CoA transferase-like"/>
    <property type="match status" value="1"/>
</dbReference>
<dbReference type="InterPro" id="IPR018356">
    <property type="entry name" value="Tscrpt_reg_HTH_DeoR_CS"/>
</dbReference>
<evidence type="ECO:0000256" key="3">
    <source>
        <dbReference type="ARBA" id="ARBA00023015"/>
    </source>
</evidence>
<dbReference type="InterPro" id="IPR037171">
    <property type="entry name" value="NagB/RpiA_transferase-like"/>
</dbReference>
<gene>
    <name evidence="8" type="ORF">ABFV83_20420</name>
</gene>
<keyword evidence="5" id="KW-0804">Transcription</keyword>
<dbReference type="AlphaFoldDB" id="A0AAU7PP42"/>
<feature type="domain" description="HTH deoR-type" evidence="7">
    <location>
        <begin position="3"/>
        <end position="58"/>
    </location>
</feature>
<dbReference type="PRINTS" id="PR00037">
    <property type="entry name" value="HTHLACR"/>
</dbReference>